<dbReference type="GO" id="GO:0004722">
    <property type="term" value="F:protein serine/threonine phosphatase activity"/>
    <property type="evidence" value="ECO:0007669"/>
    <property type="project" value="UniProtKB-EC"/>
</dbReference>
<evidence type="ECO:0000256" key="3">
    <source>
        <dbReference type="ARBA" id="ARBA00022490"/>
    </source>
</evidence>
<dbReference type="InterPro" id="IPR043588">
    <property type="entry name" value="SSH-N"/>
</dbReference>
<evidence type="ECO:0000256" key="2">
    <source>
        <dbReference type="ARBA" id="ARBA00013081"/>
    </source>
</evidence>
<evidence type="ECO:0000313" key="7">
    <source>
        <dbReference type="Proteomes" id="UP001381693"/>
    </source>
</evidence>
<dbReference type="Pfam" id="PF23040">
    <property type="entry name" value="PH_SSH1-like_1st"/>
    <property type="match status" value="1"/>
</dbReference>
<evidence type="ECO:0000313" key="6">
    <source>
        <dbReference type="EMBL" id="KAK7085884.1"/>
    </source>
</evidence>
<dbReference type="SUPFAM" id="SSF109715">
    <property type="entry name" value="DEK C-terminal domain"/>
    <property type="match status" value="1"/>
</dbReference>
<dbReference type="InterPro" id="IPR014876">
    <property type="entry name" value="DEK_C"/>
</dbReference>
<comment type="subcellular location">
    <subcellularLocation>
        <location evidence="1">Cytoplasm</location>
    </subcellularLocation>
</comment>
<protein>
    <recommendedName>
        <fullName evidence="2">protein-serine/threonine phosphatase</fullName>
        <ecNumber evidence="2">3.1.3.16</ecNumber>
    </recommendedName>
</protein>
<dbReference type="PANTHER" id="PTHR45864:SF2">
    <property type="entry name" value="PROTEIN PHOSPHATASE SLINGSHOT"/>
    <property type="match status" value="1"/>
</dbReference>
<comment type="caution">
    <text evidence="6">The sequence shown here is derived from an EMBL/GenBank/DDBJ whole genome shotgun (WGS) entry which is preliminary data.</text>
</comment>
<accession>A0AAN9AEN6</accession>
<dbReference type="EMBL" id="JAXCGZ010000506">
    <property type="protein sequence ID" value="KAK7085884.1"/>
    <property type="molecule type" value="Genomic_DNA"/>
</dbReference>
<dbReference type="EC" id="3.1.3.16" evidence="2"/>
<feature type="non-terminal residue" evidence="6">
    <location>
        <position position="1"/>
    </location>
</feature>
<name>A0AAN9AEN6_HALRR</name>
<dbReference type="InterPro" id="IPR043587">
    <property type="entry name" value="Phosphatase_SSH-like"/>
</dbReference>
<comment type="catalytic activity">
    <reaction evidence="4">
        <text>O-phospho-L-threonyl-[protein] + H2O = L-threonyl-[protein] + phosphate</text>
        <dbReference type="Rhea" id="RHEA:47004"/>
        <dbReference type="Rhea" id="RHEA-COMP:11060"/>
        <dbReference type="Rhea" id="RHEA-COMP:11605"/>
        <dbReference type="ChEBI" id="CHEBI:15377"/>
        <dbReference type="ChEBI" id="CHEBI:30013"/>
        <dbReference type="ChEBI" id="CHEBI:43474"/>
        <dbReference type="ChEBI" id="CHEBI:61977"/>
        <dbReference type="EC" id="3.1.3.16"/>
    </reaction>
</comment>
<reference evidence="6 7" key="1">
    <citation type="submission" date="2023-11" db="EMBL/GenBank/DDBJ databases">
        <title>Halocaridina rubra genome assembly.</title>
        <authorList>
            <person name="Smith C."/>
        </authorList>
    </citation>
    <scope>NUCLEOTIDE SEQUENCE [LARGE SCALE GENOMIC DNA]</scope>
    <source>
        <strain evidence="6">EP-1</strain>
        <tissue evidence="6">Whole</tissue>
    </source>
</reference>
<organism evidence="6 7">
    <name type="scientific">Halocaridina rubra</name>
    <name type="common">Hawaiian red shrimp</name>
    <dbReference type="NCBI Taxonomy" id="373956"/>
    <lineage>
        <taxon>Eukaryota</taxon>
        <taxon>Metazoa</taxon>
        <taxon>Ecdysozoa</taxon>
        <taxon>Arthropoda</taxon>
        <taxon>Crustacea</taxon>
        <taxon>Multicrustacea</taxon>
        <taxon>Malacostraca</taxon>
        <taxon>Eumalacostraca</taxon>
        <taxon>Eucarida</taxon>
        <taxon>Decapoda</taxon>
        <taxon>Pleocyemata</taxon>
        <taxon>Caridea</taxon>
        <taxon>Atyoidea</taxon>
        <taxon>Atyidae</taxon>
        <taxon>Halocaridina</taxon>
    </lineage>
</organism>
<keyword evidence="3" id="KW-0963">Cytoplasm</keyword>
<sequence length="151" mass="17333">SALQTLHKSSSRAQSAHYFQGGLNHDWVGYYERGVTSDQSCINEWNTMDSLESKRPPSPDSLTNKEETEYLIRSKLKAIMMSVDIDEVTSKYIRQKLEEELAMDLFKFKSYIDQEMLVILGQMDAATEIFPHVYLGSEWNASNLEELQNNG</sequence>
<dbReference type="AlphaFoldDB" id="A0AAN9AEN6"/>
<dbReference type="GO" id="GO:0005737">
    <property type="term" value="C:cytoplasm"/>
    <property type="evidence" value="ECO:0007669"/>
    <property type="project" value="UniProtKB-SubCell"/>
</dbReference>
<proteinExistence type="predicted"/>
<keyword evidence="7" id="KW-1185">Reference proteome</keyword>
<dbReference type="PANTHER" id="PTHR45864">
    <property type="entry name" value="SLINGSHOT PROTEIN PHOSPHATASE HOMOLOG"/>
    <property type="match status" value="1"/>
</dbReference>
<dbReference type="PROSITE" id="PS51998">
    <property type="entry name" value="DEK_C"/>
    <property type="match status" value="1"/>
</dbReference>
<dbReference type="Proteomes" id="UP001381693">
    <property type="component" value="Unassembled WGS sequence"/>
</dbReference>
<evidence type="ECO:0000256" key="4">
    <source>
        <dbReference type="ARBA" id="ARBA00048336"/>
    </source>
</evidence>
<evidence type="ECO:0000259" key="5">
    <source>
        <dbReference type="PROSITE" id="PS51998"/>
    </source>
</evidence>
<evidence type="ECO:0000256" key="1">
    <source>
        <dbReference type="ARBA" id="ARBA00004496"/>
    </source>
</evidence>
<gene>
    <name evidence="6" type="primary">SSH3</name>
    <name evidence="6" type="ORF">SK128_005470</name>
</gene>
<dbReference type="GO" id="GO:0003779">
    <property type="term" value="F:actin binding"/>
    <property type="evidence" value="ECO:0007669"/>
    <property type="project" value="InterPro"/>
</dbReference>
<feature type="domain" description="DEK-C" evidence="5">
    <location>
        <begin position="66"/>
        <end position="121"/>
    </location>
</feature>
<dbReference type="GO" id="GO:0030837">
    <property type="term" value="P:negative regulation of actin filament polymerization"/>
    <property type="evidence" value="ECO:0007669"/>
    <property type="project" value="InterPro"/>
</dbReference>
<dbReference type="Pfam" id="PF08766">
    <property type="entry name" value="DEK_C"/>
    <property type="match status" value="1"/>
</dbReference>